<dbReference type="PROSITE" id="PS50893">
    <property type="entry name" value="ABC_TRANSPORTER_2"/>
    <property type="match status" value="1"/>
</dbReference>
<dbReference type="InterPro" id="IPR017871">
    <property type="entry name" value="ABC_transporter-like_CS"/>
</dbReference>
<name>A0A7C2THB2_9BACT</name>
<evidence type="ECO:0000259" key="4">
    <source>
        <dbReference type="PROSITE" id="PS50893"/>
    </source>
</evidence>
<feature type="domain" description="ABC transporter" evidence="4">
    <location>
        <begin position="2"/>
        <end position="236"/>
    </location>
</feature>
<reference evidence="5" key="1">
    <citation type="journal article" date="2020" name="mSystems">
        <title>Genome- and Community-Level Interaction Insights into Carbon Utilization and Element Cycling Functions of Hydrothermarchaeota in Hydrothermal Sediment.</title>
        <authorList>
            <person name="Zhou Z."/>
            <person name="Liu Y."/>
            <person name="Xu W."/>
            <person name="Pan J."/>
            <person name="Luo Z.H."/>
            <person name="Li M."/>
        </authorList>
    </citation>
    <scope>NUCLEOTIDE SEQUENCE [LARGE SCALE GENOMIC DNA]</scope>
    <source>
        <strain evidence="5">SpSt-1224</strain>
    </source>
</reference>
<accession>A0A7C2THB2</accession>
<keyword evidence="2" id="KW-0547">Nucleotide-binding</keyword>
<dbReference type="EMBL" id="DSDS01000186">
    <property type="protein sequence ID" value="HET98660.1"/>
    <property type="molecule type" value="Genomic_DNA"/>
</dbReference>
<evidence type="ECO:0000256" key="2">
    <source>
        <dbReference type="ARBA" id="ARBA00022741"/>
    </source>
</evidence>
<dbReference type="PANTHER" id="PTHR42794:SF2">
    <property type="entry name" value="ABC TRANSPORTER ATP-BINDING PROTEIN"/>
    <property type="match status" value="1"/>
</dbReference>
<dbReference type="InterPro" id="IPR027417">
    <property type="entry name" value="P-loop_NTPase"/>
</dbReference>
<dbReference type="AlphaFoldDB" id="A0A7C2THB2"/>
<keyword evidence="3 5" id="KW-0067">ATP-binding</keyword>
<dbReference type="FunFam" id="3.40.50.300:FF:000134">
    <property type="entry name" value="Iron-enterobactin ABC transporter ATP-binding protein"/>
    <property type="match status" value="1"/>
</dbReference>
<keyword evidence="1" id="KW-0813">Transport</keyword>
<evidence type="ECO:0000256" key="3">
    <source>
        <dbReference type="ARBA" id="ARBA00022840"/>
    </source>
</evidence>
<dbReference type="Proteomes" id="UP000885986">
    <property type="component" value="Unassembled WGS sequence"/>
</dbReference>
<dbReference type="InterPro" id="IPR003593">
    <property type="entry name" value="AAA+_ATPase"/>
</dbReference>
<dbReference type="InterPro" id="IPR003439">
    <property type="entry name" value="ABC_transporter-like_ATP-bd"/>
</dbReference>
<dbReference type="Pfam" id="PF00005">
    <property type="entry name" value="ABC_tran"/>
    <property type="match status" value="1"/>
</dbReference>
<evidence type="ECO:0000313" key="5">
    <source>
        <dbReference type="EMBL" id="HET98660.1"/>
    </source>
</evidence>
<dbReference type="PANTHER" id="PTHR42794">
    <property type="entry name" value="HEMIN IMPORT ATP-BINDING PROTEIN HMUV"/>
    <property type="match status" value="1"/>
</dbReference>
<dbReference type="PROSITE" id="PS00211">
    <property type="entry name" value="ABC_TRANSPORTER_1"/>
    <property type="match status" value="1"/>
</dbReference>
<protein>
    <submittedName>
        <fullName evidence="5">ABC transporter ATP-binding protein</fullName>
    </submittedName>
</protein>
<dbReference type="SMART" id="SM00382">
    <property type="entry name" value="AAA"/>
    <property type="match status" value="1"/>
</dbReference>
<dbReference type="GO" id="GO:0016887">
    <property type="term" value="F:ATP hydrolysis activity"/>
    <property type="evidence" value="ECO:0007669"/>
    <property type="project" value="InterPro"/>
</dbReference>
<dbReference type="Gene3D" id="3.40.50.300">
    <property type="entry name" value="P-loop containing nucleotide triphosphate hydrolases"/>
    <property type="match status" value="1"/>
</dbReference>
<dbReference type="GO" id="GO:0005524">
    <property type="term" value="F:ATP binding"/>
    <property type="evidence" value="ECO:0007669"/>
    <property type="project" value="UniProtKB-KW"/>
</dbReference>
<comment type="caution">
    <text evidence="5">The sequence shown here is derived from an EMBL/GenBank/DDBJ whole genome shotgun (WGS) entry which is preliminary data.</text>
</comment>
<organism evidence="5">
    <name type="scientific">Desulfurivibrio alkaliphilus</name>
    <dbReference type="NCBI Taxonomy" id="427923"/>
    <lineage>
        <taxon>Bacteria</taxon>
        <taxon>Pseudomonadati</taxon>
        <taxon>Thermodesulfobacteriota</taxon>
        <taxon>Desulfobulbia</taxon>
        <taxon>Desulfobulbales</taxon>
        <taxon>Desulfobulbaceae</taxon>
        <taxon>Desulfurivibrio</taxon>
    </lineage>
</organism>
<evidence type="ECO:0000256" key="1">
    <source>
        <dbReference type="ARBA" id="ARBA00022448"/>
    </source>
</evidence>
<gene>
    <name evidence="5" type="ORF">ENN98_08275</name>
</gene>
<sequence length="255" mass="28001">MLVLDRISFSFKGAEVLREIGFALQPGRLVALLGINGAGKSTLLRTINGLLPPQQGTVLIDDIPLTRLSGREVARRVGYLPQKSNGTAVCTVFDAVLLGRKPHFSGSPAARDLKLVEQTLHTMGLERLALRDTSRLSGGELQRVMIARALVQEPRVLLLDEPINHLDIKNQLATMSLLKRLTTELNLVTVVVLHDLSAALRFADRFVLLQDGRLYACGDRRVMNETAMREVFGMEALIREVEGIPVVLPLAPCTP</sequence>
<proteinExistence type="predicted"/>
<dbReference type="CDD" id="cd03214">
    <property type="entry name" value="ABC_Iron-Siderophores_B12_Hemin"/>
    <property type="match status" value="1"/>
</dbReference>
<dbReference type="SUPFAM" id="SSF52540">
    <property type="entry name" value="P-loop containing nucleoside triphosphate hydrolases"/>
    <property type="match status" value="1"/>
</dbReference>